<dbReference type="EMBL" id="UHFR01000005">
    <property type="protein sequence ID" value="SUN76155.1"/>
    <property type="molecule type" value="Genomic_DNA"/>
</dbReference>
<feature type="domain" description="HTH marR-type" evidence="4">
    <location>
        <begin position="1"/>
        <end position="132"/>
    </location>
</feature>
<evidence type="ECO:0000256" key="3">
    <source>
        <dbReference type="ARBA" id="ARBA00023163"/>
    </source>
</evidence>
<dbReference type="SMART" id="SM00347">
    <property type="entry name" value="HTH_MARR"/>
    <property type="match status" value="1"/>
</dbReference>
<dbReference type="Proteomes" id="UP000254634">
    <property type="component" value="Unassembled WGS sequence"/>
</dbReference>
<name>A0A380KWX9_9STRE</name>
<evidence type="ECO:0000313" key="6">
    <source>
        <dbReference type="Proteomes" id="UP000254634"/>
    </source>
</evidence>
<proteinExistence type="predicted"/>
<sequence>MTILREIGVIARALDAMANIEFRHVDLAKGQYPYLVRIVENPGIIQEELSDLLKVDRSTVARSVKNLERKGLIVRRSAEGNLKNKELFATEAGEKVYPLIIAEHSYSEQKALTGFSKEEAELLEGMLAKVRENITSDWEPVKKGQKRKYTEVTT</sequence>
<protein>
    <submittedName>
        <fullName evidence="5">Multiple antibiotic resistance operon transcription repressor MarR</fullName>
    </submittedName>
</protein>
<gene>
    <name evidence="5" type="ORF">NCTC13765_00602</name>
</gene>
<organism evidence="5 6">
    <name type="scientific">Streptococcus massiliensis</name>
    <dbReference type="NCBI Taxonomy" id="313439"/>
    <lineage>
        <taxon>Bacteria</taxon>
        <taxon>Bacillati</taxon>
        <taxon>Bacillota</taxon>
        <taxon>Bacilli</taxon>
        <taxon>Lactobacillales</taxon>
        <taxon>Streptococcaceae</taxon>
        <taxon>Streptococcus</taxon>
    </lineage>
</organism>
<keyword evidence="2" id="KW-0238">DNA-binding</keyword>
<dbReference type="SUPFAM" id="SSF46785">
    <property type="entry name" value="Winged helix' DNA-binding domain"/>
    <property type="match status" value="1"/>
</dbReference>
<keyword evidence="1" id="KW-0805">Transcription regulation</keyword>
<dbReference type="RefSeq" id="WP_018372496.1">
    <property type="nucleotide sequence ID" value="NZ_UHFR01000005.1"/>
</dbReference>
<dbReference type="InterPro" id="IPR036388">
    <property type="entry name" value="WH-like_DNA-bd_sf"/>
</dbReference>
<dbReference type="OrthoDB" id="6462103at2"/>
<dbReference type="Pfam" id="PF12802">
    <property type="entry name" value="MarR_2"/>
    <property type="match status" value="1"/>
</dbReference>
<keyword evidence="6" id="KW-1185">Reference proteome</keyword>
<dbReference type="PRINTS" id="PR00598">
    <property type="entry name" value="HTHMARR"/>
</dbReference>
<dbReference type="InterPro" id="IPR000835">
    <property type="entry name" value="HTH_MarR-typ"/>
</dbReference>
<dbReference type="STRING" id="1123307.GCA_000380065_01781"/>
<dbReference type="InterPro" id="IPR036390">
    <property type="entry name" value="WH_DNA-bd_sf"/>
</dbReference>
<evidence type="ECO:0000256" key="2">
    <source>
        <dbReference type="ARBA" id="ARBA00023125"/>
    </source>
</evidence>
<reference evidence="5" key="1">
    <citation type="submission" date="2018-06" db="EMBL/GenBank/DDBJ databases">
        <authorList>
            <consortium name="Pathogen Informatics"/>
            <person name="Doyle S."/>
        </authorList>
    </citation>
    <scope>NUCLEOTIDE SEQUENCE [LARGE SCALE GENOMIC DNA]</scope>
    <source>
        <strain evidence="5">NCTC13765</strain>
    </source>
</reference>
<evidence type="ECO:0000313" key="5">
    <source>
        <dbReference type="EMBL" id="SUN76155.1"/>
    </source>
</evidence>
<dbReference type="GO" id="GO:0003700">
    <property type="term" value="F:DNA-binding transcription factor activity"/>
    <property type="evidence" value="ECO:0007669"/>
    <property type="project" value="InterPro"/>
</dbReference>
<accession>A0A380KWX9</accession>
<dbReference type="Gene3D" id="1.10.10.10">
    <property type="entry name" value="Winged helix-like DNA-binding domain superfamily/Winged helix DNA-binding domain"/>
    <property type="match status" value="1"/>
</dbReference>
<dbReference type="PROSITE" id="PS50995">
    <property type="entry name" value="HTH_MARR_2"/>
    <property type="match status" value="1"/>
</dbReference>
<dbReference type="PANTHER" id="PTHR42756">
    <property type="entry name" value="TRANSCRIPTIONAL REGULATOR, MARR"/>
    <property type="match status" value="1"/>
</dbReference>
<dbReference type="AlphaFoldDB" id="A0A380KWX9"/>
<evidence type="ECO:0000256" key="1">
    <source>
        <dbReference type="ARBA" id="ARBA00023015"/>
    </source>
</evidence>
<keyword evidence="3" id="KW-0804">Transcription</keyword>
<dbReference type="PANTHER" id="PTHR42756:SF2">
    <property type="entry name" value="MARR FAMILY REGULATORY PROTEIN"/>
    <property type="match status" value="1"/>
</dbReference>
<dbReference type="GO" id="GO:0003677">
    <property type="term" value="F:DNA binding"/>
    <property type="evidence" value="ECO:0007669"/>
    <property type="project" value="UniProtKB-KW"/>
</dbReference>
<evidence type="ECO:0000259" key="4">
    <source>
        <dbReference type="PROSITE" id="PS50995"/>
    </source>
</evidence>